<organism evidence="3 4">
    <name type="scientific">Cellulomonas rhizosphaerae</name>
    <dbReference type="NCBI Taxonomy" id="2293719"/>
    <lineage>
        <taxon>Bacteria</taxon>
        <taxon>Bacillati</taxon>
        <taxon>Actinomycetota</taxon>
        <taxon>Actinomycetes</taxon>
        <taxon>Micrococcales</taxon>
        <taxon>Cellulomonadaceae</taxon>
        <taxon>Cellulomonas</taxon>
    </lineage>
</organism>
<proteinExistence type="predicted"/>
<dbReference type="InterPro" id="IPR027787">
    <property type="entry name" value="Alpha/beta-hydrolase_catalytic"/>
</dbReference>
<gene>
    <name evidence="3" type="ORF">D1825_05520</name>
</gene>
<evidence type="ECO:0000313" key="4">
    <source>
        <dbReference type="Proteomes" id="UP000283374"/>
    </source>
</evidence>
<sequence>MDGSAVVRKLGQVIAGSDPAERTAALVSAASTGTTFMPGLIARDGADQALATGLVAATEYGLVVTSQSLSVAIARHLVGDDGTEQATARRLAVQAVAGLALASAGAVAERVASPRPGEPLRRAMVRTVGRRTLRVGLSGVAVSALASAEAVVGGRHAWLRVASASAGLVAGTALAAWQIRRFRADDPVEAARLAPPSDPLTGRSSAAPDAPTTPPVPPLARSLALGAAVNLGLQGFAALEGVFARSVGAGVRHVAPRAGRASGAVGHAVALGAIGAGVAAGVEYALRSADAGGAAIDAAYTSPPDAATVSGGPGSGVPWTTLSREGVRFVNMALTTDEIADVTGVPPEQVTTPVRAFVGLASASSVDARVDLVMSELERLGAFERSVICVASPTGSGYVNYVAAETLEYLTRGDCATVALQYSLRPSFLSLDRVAMGREQNRALLHALTWRLRGIPEESRPRLVGFGESLGAHTLQDAFLHEGVSGLHRAGMDRALFVGTPAGSSWARQWRSDPDRVDPDGEAVEIASWADWAAQDEDHRRRQRVFLLSHHEDPITKFDGALAVQQPDWLGPLDTRPPGVSRLAAWYPLVSFVLTLVDVTNALSTVPGVFVAHGHDYRSDLARVVATAYGLDVGDDELRRVEEALRARELSWAERRLVAEQLHRAQEAVQRQLDRWGSSAERAGA</sequence>
<feature type="region of interest" description="Disordered" evidence="1">
    <location>
        <begin position="191"/>
        <end position="216"/>
    </location>
</feature>
<dbReference type="Proteomes" id="UP000283374">
    <property type="component" value="Unassembled WGS sequence"/>
</dbReference>
<evidence type="ECO:0000313" key="3">
    <source>
        <dbReference type="EMBL" id="RHA43614.1"/>
    </source>
</evidence>
<dbReference type="OrthoDB" id="4397445at2"/>
<dbReference type="AlphaFoldDB" id="A0A413RNX5"/>
<comment type="caution">
    <text evidence="3">The sequence shown here is derived from an EMBL/GenBank/DDBJ whole genome shotgun (WGS) entry which is preliminary data.</text>
</comment>
<reference evidence="3 4" key="1">
    <citation type="submission" date="2018-08" db="EMBL/GenBank/DDBJ databases">
        <title>Cellulomonas rhizosphaerae sp. nov., a novel actinomycete isolated from soil.</title>
        <authorList>
            <person name="Tian Y."/>
        </authorList>
    </citation>
    <scope>NUCLEOTIDE SEQUENCE [LARGE SCALE GENOMIC DNA]</scope>
    <source>
        <strain evidence="3 4">NEAU-TCZ24</strain>
    </source>
</reference>
<evidence type="ECO:0000259" key="2">
    <source>
        <dbReference type="Pfam" id="PF10081"/>
    </source>
</evidence>
<evidence type="ECO:0000256" key="1">
    <source>
        <dbReference type="SAM" id="MobiDB-lite"/>
    </source>
</evidence>
<dbReference type="Pfam" id="PF10081">
    <property type="entry name" value="Abhydrolase_9"/>
    <property type="match status" value="1"/>
</dbReference>
<accession>A0A413RNX5</accession>
<dbReference type="RefSeq" id="WP_118766447.1">
    <property type="nucleotide sequence ID" value="NZ_QWKP01000152.1"/>
</dbReference>
<name>A0A413RNX5_9CELL</name>
<dbReference type="EMBL" id="QWKP01000152">
    <property type="protein sequence ID" value="RHA43614.1"/>
    <property type="molecule type" value="Genomic_DNA"/>
</dbReference>
<feature type="domain" description="Alpha/beta-hydrolase catalytic" evidence="2">
    <location>
        <begin position="354"/>
        <end position="627"/>
    </location>
</feature>
<protein>
    <recommendedName>
        <fullName evidence="2">Alpha/beta-hydrolase catalytic domain-containing protein</fullName>
    </recommendedName>
</protein>
<keyword evidence="4" id="KW-1185">Reference proteome</keyword>